<organism evidence="5 6">
    <name type="scientific">Corallococcus sicarius</name>
    <dbReference type="NCBI Taxonomy" id="2316726"/>
    <lineage>
        <taxon>Bacteria</taxon>
        <taxon>Pseudomonadati</taxon>
        <taxon>Myxococcota</taxon>
        <taxon>Myxococcia</taxon>
        <taxon>Myxococcales</taxon>
        <taxon>Cystobacterineae</taxon>
        <taxon>Myxococcaceae</taxon>
        <taxon>Corallococcus</taxon>
    </lineage>
</organism>
<evidence type="ECO:0000256" key="2">
    <source>
        <dbReference type="ARBA" id="ARBA00022631"/>
    </source>
</evidence>
<evidence type="ECO:0000313" key="5">
    <source>
        <dbReference type="EMBL" id="RKH43288.1"/>
    </source>
</evidence>
<dbReference type="PIRSF" id="PIRSF017306">
    <property type="entry name" value="Ureidogly_hydro"/>
    <property type="match status" value="1"/>
</dbReference>
<evidence type="ECO:0000256" key="1">
    <source>
        <dbReference type="ARBA" id="ARBA00011738"/>
    </source>
</evidence>
<accession>A0A3A8NG99</accession>
<keyword evidence="5" id="KW-0378">Hydrolase</keyword>
<evidence type="ECO:0000256" key="4">
    <source>
        <dbReference type="ARBA" id="ARBA00047684"/>
    </source>
</evidence>
<keyword evidence="6" id="KW-1185">Reference proteome</keyword>
<dbReference type="Pfam" id="PF04115">
    <property type="entry name" value="Ureidogly_lyase"/>
    <property type="match status" value="1"/>
</dbReference>
<keyword evidence="2" id="KW-0659">Purine metabolism</keyword>
<sequence>MKDAPSPPRSLLARPLTPEAFAPFGDVVSAGLKSGAAANQGTAVRFDWSAKLESDRAGAKPNLAVFRSVPQPLPFTVKLLEHHPRSSQAFLPMRCSRFLVCVAPTDASGGPDLDGLVAFVCGPGQGVNYHRGVWHHPIIALDAPAEFAMLAWEDGSAEDCVVRQFSTTVSVYLGD</sequence>
<comment type="caution">
    <text evidence="5">The sequence shown here is derived from an EMBL/GenBank/DDBJ whole genome shotgun (WGS) entry which is preliminary data.</text>
</comment>
<protein>
    <submittedName>
        <fullName evidence="5">Ureidoglycolate hydrolase</fullName>
    </submittedName>
</protein>
<dbReference type="PANTHER" id="PTHR21221">
    <property type="entry name" value="UREIDOGLYCOLATE HYDROLASE"/>
    <property type="match status" value="1"/>
</dbReference>
<name>A0A3A8NG99_9BACT</name>
<dbReference type="GO" id="GO:0000256">
    <property type="term" value="P:allantoin catabolic process"/>
    <property type="evidence" value="ECO:0007669"/>
    <property type="project" value="InterPro"/>
</dbReference>
<dbReference type="CDD" id="cd20298">
    <property type="entry name" value="cupin_UAH"/>
    <property type="match status" value="1"/>
</dbReference>
<dbReference type="GO" id="GO:0006144">
    <property type="term" value="P:purine nucleobase metabolic process"/>
    <property type="evidence" value="ECO:0007669"/>
    <property type="project" value="UniProtKB-KW"/>
</dbReference>
<dbReference type="RefSeq" id="WP_120625725.1">
    <property type="nucleotide sequence ID" value="NZ_RAWG01000069.1"/>
</dbReference>
<dbReference type="Proteomes" id="UP000273405">
    <property type="component" value="Unassembled WGS sequence"/>
</dbReference>
<dbReference type="InterPro" id="IPR011051">
    <property type="entry name" value="RmlC_Cupin_sf"/>
</dbReference>
<dbReference type="Gene3D" id="2.60.120.480">
    <property type="entry name" value="Ureidoglycolate hydrolase"/>
    <property type="match status" value="1"/>
</dbReference>
<dbReference type="EMBL" id="RAWG01000069">
    <property type="protein sequence ID" value="RKH43288.1"/>
    <property type="molecule type" value="Genomic_DNA"/>
</dbReference>
<comment type="subunit">
    <text evidence="1">Homodimer.</text>
</comment>
<dbReference type="OrthoDB" id="9804602at2"/>
<dbReference type="GO" id="GO:0050385">
    <property type="term" value="F:ureidoglycolate lyase activity"/>
    <property type="evidence" value="ECO:0007669"/>
    <property type="project" value="UniProtKB-EC"/>
</dbReference>
<proteinExistence type="predicted"/>
<dbReference type="AlphaFoldDB" id="A0A3A8NG99"/>
<dbReference type="InterPro" id="IPR047233">
    <property type="entry name" value="UAH_cupin"/>
</dbReference>
<evidence type="ECO:0000313" key="6">
    <source>
        <dbReference type="Proteomes" id="UP000273405"/>
    </source>
</evidence>
<dbReference type="GO" id="GO:0004848">
    <property type="term" value="F:ureidoglycolate hydrolase activity"/>
    <property type="evidence" value="ECO:0007669"/>
    <property type="project" value="InterPro"/>
</dbReference>
<dbReference type="PANTHER" id="PTHR21221:SF1">
    <property type="entry name" value="UREIDOGLYCOLATE LYASE"/>
    <property type="match status" value="1"/>
</dbReference>
<dbReference type="InterPro" id="IPR024060">
    <property type="entry name" value="Ureidoglycolate_lyase_dom_sf"/>
</dbReference>
<dbReference type="InterPro" id="IPR007247">
    <property type="entry name" value="Ureidogly_lyase"/>
</dbReference>
<gene>
    <name evidence="5" type="ORF">D7X12_13700</name>
</gene>
<evidence type="ECO:0000256" key="3">
    <source>
        <dbReference type="ARBA" id="ARBA00023239"/>
    </source>
</evidence>
<dbReference type="SUPFAM" id="SSF51182">
    <property type="entry name" value="RmlC-like cupins"/>
    <property type="match status" value="1"/>
</dbReference>
<reference evidence="6" key="1">
    <citation type="submission" date="2018-09" db="EMBL/GenBank/DDBJ databases">
        <authorList>
            <person name="Livingstone P.G."/>
            <person name="Whitworth D.E."/>
        </authorList>
    </citation>
    <scope>NUCLEOTIDE SEQUENCE [LARGE SCALE GENOMIC DNA]</scope>
    <source>
        <strain evidence="6">CA040B</strain>
    </source>
</reference>
<comment type="catalytic activity">
    <reaction evidence="4">
        <text>(S)-ureidoglycolate = urea + glyoxylate</text>
        <dbReference type="Rhea" id="RHEA:11304"/>
        <dbReference type="ChEBI" id="CHEBI:16199"/>
        <dbReference type="ChEBI" id="CHEBI:36655"/>
        <dbReference type="ChEBI" id="CHEBI:57296"/>
        <dbReference type="EC" id="4.3.2.3"/>
    </reaction>
</comment>
<keyword evidence="3" id="KW-0456">Lyase</keyword>